<feature type="region of interest" description="Disordered" evidence="1">
    <location>
        <begin position="1"/>
        <end position="45"/>
    </location>
</feature>
<accession>A0ABQ0LL93</accession>
<dbReference type="EMBL" id="DF847452">
    <property type="protein sequence ID" value="GAT51898.1"/>
    <property type="molecule type" value="Genomic_DNA"/>
</dbReference>
<reference evidence="2" key="1">
    <citation type="submission" date="2014-09" db="EMBL/GenBank/DDBJ databases">
        <title>Genome sequence of the luminous mushroom Mycena chlorophos for searching fungal bioluminescence genes.</title>
        <authorList>
            <person name="Tanaka Y."/>
            <person name="Kasuga D."/>
            <person name="Oba Y."/>
            <person name="Hase S."/>
            <person name="Sato K."/>
            <person name="Oba Y."/>
            <person name="Sakakibara Y."/>
        </authorList>
    </citation>
    <scope>NUCLEOTIDE SEQUENCE</scope>
</reference>
<sequence length="314" mass="33928">MWTVGWGSAEQQFFTPASGPNSAVGPPNRAQSPTRSTAPTSAHVVPSGCLLGGPIERVRHPTSLDFGPPLPFRRPNPIPLDLCSPNAGRLGTLKRAKSDVPPQDEQLAPTLRIRHQTRDITRKHSERLRPCTPTSADTRNASNIVRFSFFWPHESSLSFGNRHTHPQADFWPARTRKPTAAAPHPHRPHIPSHPNPNSGPSLVCSRLAAEPFGDQHQPIHTTRPTDSDAAQAGPCPGFALPSTRRSHPHPHSRGEAALPPAAMVNGAVGNNTHPTDRPPACSLCRLSRSPLYEVILNGTQTADGLPDPQTTTAR</sequence>
<feature type="compositionally biased region" description="Polar residues" evidence="1">
    <location>
        <begin position="29"/>
        <end position="40"/>
    </location>
</feature>
<keyword evidence="3" id="KW-1185">Reference proteome</keyword>
<protein>
    <submittedName>
        <fullName evidence="2">Uncharacterized protein</fullName>
    </submittedName>
</protein>
<name>A0ABQ0LL93_MYCCL</name>
<gene>
    <name evidence="2" type="ORF">MCHLO_09001</name>
</gene>
<evidence type="ECO:0000256" key="1">
    <source>
        <dbReference type="SAM" id="MobiDB-lite"/>
    </source>
</evidence>
<proteinExistence type="predicted"/>
<feature type="compositionally biased region" description="Polar residues" evidence="1">
    <location>
        <begin position="9"/>
        <end position="21"/>
    </location>
</feature>
<evidence type="ECO:0000313" key="3">
    <source>
        <dbReference type="Proteomes" id="UP000815677"/>
    </source>
</evidence>
<dbReference type="Proteomes" id="UP000815677">
    <property type="component" value="Unassembled WGS sequence"/>
</dbReference>
<organism evidence="2 3">
    <name type="scientific">Mycena chlorophos</name>
    <name type="common">Agaric fungus</name>
    <name type="synonym">Agaricus chlorophos</name>
    <dbReference type="NCBI Taxonomy" id="658473"/>
    <lineage>
        <taxon>Eukaryota</taxon>
        <taxon>Fungi</taxon>
        <taxon>Dikarya</taxon>
        <taxon>Basidiomycota</taxon>
        <taxon>Agaricomycotina</taxon>
        <taxon>Agaricomycetes</taxon>
        <taxon>Agaricomycetidae</taxon>
        <taxon>Agaricales</taxon>
        <taxon>Marasmiineae</taxon>
        <taxon>Mycenaceae</taxon>
        <taxon>Mycena</taxon>
    </lineage>
</organism>
<feature type="region of interest" description="Disordered" evidence="1">
    <location>
        <begin position="177"/>
        <end position="201"/>
    </location>
</feature>
<evidence type="ECO:0000313" key="2">
    <source>
        <dbReference type="EMBL" id="GAT51898.1"/>
    </source>
</evidence>